<evidence type="ECO:0000256" key="4">
    <source>
        <dbReference type="ARBA" id="ARBA00022989"/>
    </source>
</evidence>
<dbReference type="CDD" id="cd12082">
    <property type="entry name" value="MATE_like"/>
    <property type="match status" value="1"/>
</dbReference>
<sequence length="511" mass="58264">MYNEVNNVKEKVAFNTCIMYIKMALLIGISLYTVRILLNNLGIYNYGIFTLSAGLITVFSFLNSAMSISTQRYLSYFQGSKNIKMQNSVFYSSMILHIIVATISILVLLIIMPFLFNGFLNIDSKFISVARILYIYMLISLFFTIVSVPFVATLFSRENILLDSIILIVQAIMKLIAAHLIIYYPDSEKLSLYGLSLAVISGIVFLFYFIYCCKYYKECRINKNSNCNGLLKEMAFFAGWNLYTNLCYVLNTQGLNIVLNVFLGTTINAAYGIASQINGQIRELSLSLLRALNPQIMKSEGMEKRERTIRLSILASKFGFFLVSIVGVPAIFTMSEILKFWLNIVPSYTANICIYLLIASILNQLTVGVTSAIQAIGNIKKFQLVIGSIALLTLPFSYLLLKLGYSFYSVLTLIVVIEVITSFIKIYFFSKISNVSILNYFNNCLVYSLMPLIIATIFLYLLNILIIINYNWVIYFILMFLLYPPLFYLIGFNKNEKSNFKSLLTRIKFKR</sequence>
<keyword evidence="2" id="KW-1003">Cell membrane</keyword>
<evidence type="ECO:0000313" key="6">
    <source>
        <dbReference type="EMBL" id="AXZ00098.1"/>
    </source>
</evidence>
<dbReference type="EMBL" id="KY710737">
    <property type="protein sequence ID" value="AXZ00098.1"/>
    <property type="molecule type" value="Genomic_DNA"/>
</dbReference>
<dbReference type="InterPro" id="IPR050833">
    <property type="entry name" value="Poly_Biosynth_Transport"/>
</dbReference>
<comment type="subcellular location">
    <subcellularLocation>
        <location evidence="1">Cell membrane</location>
        <topology evidence="1">Multi-pass membrane protein</topology>
    </subcellularLocation>
</comment>
<protein>
    <submittedName>
        <fullName evidence="6">Wzx</fullName>
    </submittedName>
</protein>
<keyword evidence="5" id="KW-0472">Membrane</keyword>
<name>A0A385JP67_PROMI</name>
<organism evidence="6">
    <name type="scientific">Proteus mirabilis</name>
    <dbReference type="NCBI Taxonomy" id="584"/>
    <lineage>
        <taxon>Bacteria</taxon>
        <taxon>Pseudomonadati</taxon>
        <taxon>Pseudomonadota</taxon>
        <taxon>Gammaproteobacteria</taxon>
        <taxon>Enterobacterales</taxon>
        <taxon>Morganellaceae</taxon>
        <taxon>Proteus</taxon>
    </lineage>
</organism>
<keyword evidence="4" id="KW-1133">Transmembrane helix</keyword>
<evidence type="ECO:0000256" key="5">
    <source>
        <dbReference type="ARBA" id="ARBA00023136"/>
    </source>
</evidence>
<dbReference type="PANTHER" id="PTHR30250:SF26">
    <property type="entry name" value="PSMA PROTEIN"/>
    <property type="match status" value="1"/>
</dbReference>
<keyword evidence="3" id="KW-0812">Transmembrane</keyword>
<dbReference type="GO" id="GO:0005886">
    <property type="term" value="C:plasma membrane"/>
    <property type="evidence" value="ECO:0007669"/>
    <property type="project" value="UniProtKB-SubCell"/>
</dbReference>
<dbReference type="AlphaFoldDB" id="A0A385JP67"/>
<evidence type="ECO:0000256" key="2">
    <source>
        <dbReference type="ARBA" id="ARBA00022475"/>
    </source>
</evidence>
<accession>A0A385JP67</accession>
<evidence type="ECO:0000256" key="1">
    <source>
        <dbReference type="ARBA" id="ARBA00004651"/>
    </source>
</evidence>
<reference evidence="6" key="1">
    <citation type="journal article" date="2017" name="PLoS ONE">
        <title>Genetic diversity of the O antigens of Proteus species and the development of a suspension array for molecular serotyping.</title>
        <authorList>
            <person name="Yu X."/>
            <person name="Torzewska A."/>
            <person name="Zhang X."/>
            <person name="Yin Z."/>
            <person name="Drzewiecka D."/>
            <person name="Cao H."/>
            <person name="Liu B."/>
            <person name="Knirel Y.A."/>
            <person name="Rozalski A."/>
            <person name="Wang L."/>
        </authorList>
    </citation>
    <scope>NUCLEOTIDE SEQUENCE</scope>
    <source>
        <strain evidence="6">CCUG 10702</strain>
    </source>
</reference>
<proteinExistence type="predicted"/>
<dbReference type="PANTHER" id="PTHR30250">
    <property type="entry name" value="PST FAMILY PREDICTED COLANIC ACID TRANSPORTER"/>
    <property type="match status" value="1"/>
</dbReference>
<evidence type="ECO:0000256" key="3">
    <source>
        <dbReference type="ARBA" id="ARBA00022692"/>
    </source>
</evidence>